<dbReference type="Proteomes" id="UP001165080">
    <property type="component" value="Unassembled WGS sequence"/>
</dbReference>
<dbReference type="Pfam" id="PF09786">
    <property type="entry name" value="CytochromB561_N"/>
    <property type="match status" value="1"/>
</dbReference>
<sequence>MPSKWNTDPSATAAVVAPVTSTKTAVQFLLTDAALLLFSVLVLNFSGRALDTVTKWRSSRQAAKMQAGVTGSKRKLYGLPPPPPRHEPLRQRRAFSMNPPRVADGSGAQQLTPITPPQRYTVSSGPGGLATPYSGASGASAMGGTLPGGALEAVDRGLLRTPMSDSYRRSPQPPVYSPGGAVVASPEQLSYYFDSLGGGTAGGVMASPQQLDTLAGQYGQATPAAAAYAVGSEQDQGVAEVLPVGANAPYYRMTWMPKKAAAVAAADTPTLTASAPEEVEDFVASVLNARQDWLLLWTERLREWMAARVLQPLVAAVNSAHEPVNTLLQQFNQSPRLPPLPDILSDVRPAGVGDVDGVLRSLQTSLSQHVAAQPTAATAPKAKELLAAVNRYADLLAVLRGKRPSDILPPSNTAYVWTRVQQLAESSCMKEFTWNGGAAYAGRPWSGDQLPNDSALVLYLFTAYLDAPGWQFTAPPNTQAEGVTQPLYLGTLPTGARSTAACSAIVTYRPERHGRDMDALLALQLQGTSPLFCYLAAGRLMVLALPNYQYQGVFHAILFFLQYHKVRYNGAIGRQHMGDPDLALDSVIQPPPVGAVVSLGGGMLGGLKWFL</sequence>
<accession>A0A9W6F6R8</accession>
<dbReference type="EMBL" id="BRXU01000022">
    <property type="protein sequence ID" value="GLC58394.1"/>
    <property type="molecule type" value="Genomic_DNA"/>
</dbReference>
<organism evidence="2 3">
    <name type="scientific">Pleodorina starrii</name>
    <dbReference type="NCBI Taxonomy" id="330485"/>
    <lineage>
        <taxon>Eukaryota</taxon>
        <taxon>Viridiplantae</taxon>
        <taxon>Chlorophyta</taxon>
        <taxon>core chlorophytes</taxon>
        <taxon>Chlorophyceae</taxon>
        <taxon>CS clade</taxon>
        <taxon>Chlamydomonadales</taxon>
        <taxon>Volvocaceae</taxon>
        <taxon>Pleodorina</taxon>
    </lineage>
</organism>
<evidence type="ECO:0008006" key="4">
    <source>
        <dbReference type="Google" id="ProtNLM"/>
    </source>
</evidence>
<dbReference type="PANTHER" id="PTHR21780:SF0">
    <property type="entry name" value="TRANSMEMBRANE PROTEIN 209"/>
    <property type="match status" value="1"/>
</dbReference>
<evidence type="ECO:0000313" key="3">
    <source>
        <dbReference type="Proteomes" id="UP001165080"/>
    </source>
</evidence>
<comment type="caution">
    <text evidence="2">The sequence shown here is derived from an EMBL/GenBank/DDBJ whole genome shotgun (WGS) entry which is preliminary data.</text>
</comment>
<protein>
    <recommendedName>
        <fullName evidence="4">Transmembrane protein</fullName>
    </recommendedName>
</protein>
<feature type="region of interest" description="Disordered" evidence="1">
    <location>
        <begin position="63"/>
        <end position="85"/>
    </location>
</feature>
<reference evidence="2 3" key="1">
    <citation type="journal article" date="2023" name="Commun. Biol.">
        <title>Reorganization of the ancestral sex-determining regions during the evolution of trioecy in Pleodorina starrii.</title>
        <authorList>
            <person name="Takahashi K."/>
            <person name="Suzuki S."/>
            <person name="Kawai-Toyooka H."/>
            <person name="Yamamoto K."/>
            <person name="Hamaji T."/>
            <person name="Ootsuki R."/>
            <person name="Yamaguchi H."/>
            <person name="Kawachi M."/>
            <person name="Higashiyama T."/>
            <person name="Nozaki H."/>
        </authorList>
    </citation>
    <scope>NUCLEOTIDE SEQUENCE [LARGE SCALE GENOMIC DNA]</scope>
    <source>
        <strain evidence="2 3">NIES-4479</strain>
    </source>
</reference>
<keyword evidence="3" id="KW-1185">Reference proteome</keyword>
<dbReference type="InterPro" id="IPR019176">
    <property type="entry name" value="Cytochrome_B561-rel"/>
</dbReference>
<name>A0A9W6F6R8_9CHLO</name>
<gene>
    <name evidence="2" type="primary">PLEST010995</name>
    <name evidence="2" type="ORF">PLESTB_001354000</name>
</gene>
<dbReference type="PANTHER" id="PTHR21780">
    <property type="entry name" value="TRANSMEMBRANE PROTEIN 209"/>
    <property type="match status" value="1"/>
</dbReference>
<dbReference type="GO" id="GO:0016020">
    <property type="term" value="C:membrane"/>
    <property type="evidence" value="ECO:0007669"/>
    <property type="project" value="TreeGrafter"/>
</dbReference>
<evidence type="ECO:0000313" key="2">
    <source>
        <dbReference type="EMBL" id="GLC58394.1"/>
    </source>
</evidence>
<proteinExistence type="predicted"/>
<evidence type="ECO:0000256" key="1">
    <source>
        <dbReference type="SAM" id="MobiDB-lite"/>
    </source>
</evidence>
<dbReference type="AlphaFoldDB" id="A0A9W6F6R8"/>
<feature type="compositionally biased region" description="Polar residues" evidence="1">
    <location>
        <begin position="107"/>
        <end position="124"/>
    </location>
</feature>
<feature type="region of interest" description="Disordered" evidence="1">
    <location>
        <begin position="103"/>
        <end position="133"/>
    </location>
</feature>